<name>Q2L0R6_BORA1</name>
<organism evidence="1 2">
    <name type="scientific">Bordetella avium (strain 197N)</name>
    <dbReference type="NCBI Taxonomy" id="360910"/>
    <lineage>
        <taxon>Bacteria</taxon>
        <taxon>Pseudomonadati</taxon>
        <taxon>Pseudomonadota</taxon>
        <taxon>Betaproteobacteria</taxon>
        <taxon>Burkholderiales</taxon>
        <taxon>Alcaligenaceae</taxon>
        <taxon>Bordetella</taxon>
    </lineage>
</organism>
<dbReference type="KEGG" id="bav:BAV1838"/>
<dbReference type="EMBL" id="AM167904">
    <property type="protein sequence ID" value="CAJ49447.1"/>
    <property type="molecule type" value="Genomic_DNA"/>
</dbReference>
<dbReference type="AlphaFoldDB" id="Q2L0R6"/>
<reference evidence="1 2" key="1">
    <citation type="journal article" date="2006" name="J. Bacteriol.">
        <title>Comparison of the genome sequence of the poultry pathogen Bordetella avium with those of B. bronchiseptica, B. pertussis, and B. parapertussis reveals extensive diversity in surface structures associated with host interaction.</title>
        <authorList>
            <person name="Sebaihia M."/>
            <person name="Preston A."/>
            <person name="Maskell D.J."/>
            <person name="Kuzmiak H."/>
            <person name="Connell T.D."/>
            <person name="King N.D."/>
            <person name="Orndorff P.E."/>
            <person name="Miyamoto D.M."/>
            <person name="Thomson N.R."/>
            <person name="Harris D."/>
            <person name="Goble A."/>
            <person name="Lord A."/>
            <person name="Murphy L."/>
            <person name="Quail M.A."/>
            <person name="Rutter S."/>
            <person name="Squares R."/>
            <person name="Squares S."/>
            <person name="Woodward J."/>
            <person name="Parkhill J."/>
            <person name="Temple L.M."/>
        </authorList>
    </citation>
    <scope>NUCLEOTIDE SEQUENCE [LARGE SCALE GENOMIC DNA]</scope>
    <source>
        <strain evidence="1 2">197N</strain>
    </source>
</reference>
<evidence type="ECO:0000313" key="2">
    <source>
        <dbReference type="Proteomes" id="UP000001977"/>
    </source>
</evidence>
<sequence length="76" mass="8325">MALMLRYTLIVPPYLRPGIAEGQPAPLQYPHKSASSYVTSAPRVRRAASLSVPSCHWQASYPDQTYACAAHPKAAR</sequence>
<accession>Q2L0R6</accession>
<evidence type="ECO:0000313" key="1">
    <source>
        <dbReference type="EMBL" id="CAJ49447.1"/>
    </source>
</evidence>
<keyword evidence="2" id="KW-1185">Reference proteome</keyword>
<gene>
    <name evidence="1" type="ordered locus">BAV1838</name>
</gene>
<protein>
    <submittedName>
        <fullName evidence="1">Uncharacterized protein</fullName>
    </submittedName>
</protein>
<dbReference type="Proteomes" id="UP000001977">
    <property type="component" value="Chromosome"/>
</dbReference>
<dbReference type="HOGENOM" id="CLU_2647316_0_0_4"/>
<proteinExistence type="predicted"/>